<proteinExistence type="predicted"/>
<evidence type="ECO:0000313" key="3">
    <source>
        <dbReference type="Proteomes" id="UP001501747"/>
    </source>
</evidence>
<dbReference type="EMBL" id="BAABAL010000013">
    <property type="protein sequence ID" value="GAA4012017.1"/>
    <property type="molecule type" value="Genomic_DNA"/>
</dbReference>
<dbReference type="Proteomes" id="UP001501747">
    <property type="component" value="Unassembled WGS sequence"/>
</dbReference>
<organism evidence="2 3">
    <name type="scientific">Allokutzneria multivorans</name>
    <dbReference type="NCBI Taxonomy" id="1142134"/>
    <lineage>
        <taxon>Bacteria</taxon>
        <taxon>Bacillati</taxon>
        <taxon>Actinomycetota</taxon>
        <taxon>Actinomycetes</taxon>
        <taxon>Pseudonocardiales</taxon>
        <taxon>Pseudonocardiaceae</taxon>
        <taxon>Allokutzneria</taxon>
    </lineage>
</organism>
<accession>A0ABP7SI94</accession>
<feature type="compositionally biased region" description="Low complexity" evidence="1">
    <location>
        <begin position="10"/>
        <end position="23"/>
    </location>
</feature>
<evidence type="ECO:0000256" key="1">
    <source>
        <dbReference type="SAM" id="MobiDB-lite"/>
    </source>
</evidence>
<comment type="caution">
    <text evidence="2">The sequence shown here is derived from an EMBL/GenBank/DDBJ whole genome shotgun (WGS) entry which is preliminary data.</text>
</comment>
<feature type="region of interest" description="Disordered" evidence="1">
    <location>
        <begin position="1"/>
        <end position="55"/>
    </location>
</feature>
<gene>
    <name evidence="2" type="ORF">GCM10022247_38240</name>
</gene>
<reference evidence="3" key="1">
    <citation type="journal article" date="2019" name="Int. J. Syst. Evol. Microbiol.">
        <title>The Global Catalogue of Microorganisms (GCM) 10K type strain sequencing project: providing services to taxonomists for standard genome sequencing and annotation.</title>
        <authorList>
            <consortium name="The Broad Institute Genomics Platform"/>
            <consortium name="The Broad Institute Genome Sequencing Center for Infectious Disease"/>
            <person name="Wu L."/>
            <person name="Ma J."/>
        </authorList>
    </citation>
    <scope>NUCLEOTIDE SEQUENCE [LARGE SCALE GENOMIC DNA]</scope>
    <source>
        <strain evidence="3">JCM 17342</strain>
    </source>
</reference>
<protein>
    <submittedName>
        <fullName evidence="2">Uncharacterized protein</fullName>
    </submittedName>
</protein>
<evidence type="ECO:0000313" key="2">
    <source>
        <dbReference type="EMBL" id="GAA4012017.1"/>
    </source>
</evidence>
<sequence>MDFLGSRIGAAASATSRSDATPTDPGPSHSACALAQNADPAPGADVGASSRPPNPLSIIVNRVLLRRSRGLLEFHETGAG</sequence>
<name>A0ABP7SI94_9PSEU</name>
<keyword evidence="3" id="KW-1185">Reference proteome</keyword>